<organism evidence="3 4">
    <name type="scientific">Arcticibacter pallidicorallinus</name>
    <dbReference type="NCBI Taxonomy" id="1259464"/>
    <lineage>
        <taxon>Bacteria</taxon>
        <taxon>Pseudomonadati</taxon>
        <taxon>Bacteroidota</taxon>
        <taxon>Sphingobacteriia</taxon>
        <taxon>Sphingobacteriales</taxon>
        <taxon>Sphingobacteriaceae</taxon>
        <taxon>Arcticibacter</taxon>
    </lineage>
</organism>
<dbReference type="EMBL" id="PVTH01000001">
    <property type="protein sequence ID" value="PRY55349.1"/>
    <property type="molecule type" value="Genomic_DNA"/>
</dbReference>
<feature type="signal peptide" evidence="2">
    <location>
        <begin position="1"/>
        <end position="21"/>
    </location>
</feature>
<proteinExistence type="predicted"/>
<dbReference type="PANTHER" id="PTHR15462:SF8">
    <property type="entry name" value="SERINE PROTEASE"/>
    <property type="match status" value="1"/>
</dbReference>
<dbReference type="AlphaFoldDB" id="A0A2T0UBQ8"/>
<keyword evidence="4" id="KW-1185">Reference proteome</keyword>
<gene>
    <name evidence="3" type="ORF">B0I27_101318</name>
</gene>
<keyword evidence="1 2" id="KW-0732">Signal</keyword>
<dbReference type="PANTHER" id="PTHR15462">
    <property type="entry name" value="SERINE PROTEASE"/>
    <property type="match status" value="1"/>
</dbReference>
<protein>
    <submittedName>
        <fullName evidence="3">V8-like Glu-specific endopeptidase</fullName>
    </submittedName>
</protein>
<evidence type="ECO:0000256" key="1">
    <source>
        <dbReference type="ARBA" id="ARBA00022729"/>
    </source>
</evidence>
<reference evidence="3 4" key="1">
    <citation type="submission" date="2018-03" db="EMBL/GenBank/DDBJ databases">
        <title>Genomic Encyclopedia of Type Strains, Phase III (KMG-III): the genomes of soil and plant-associated and newly described type strains.</title>
        <authorList>
            <person name="Whitman W."/>
        </authorList>
    </citation>
    <scope>NUCLEOTIDE SEQUENCE [LARGE SCALE GENOMIC DNA]</scope>
    <source>
        <strain evidence="3 4">CGMCC 1.9313</strain>
    </source>
</reference>
<dbReference type="InterPro" id="IPR043504">
    <property type="entry name" value="Peptidase_S1_PA_chymotrypsin"/>
</dbReference>
<dbReference type="RefSeq" id="WP_106290689.1">
    <property type="nucleotide sequence ID" value="NZ_PVTH01000001.1"/>
</dbReference>
<dbReference type="SUPFAM" id="SSF50494">
    <property type="entry name" value="Trypsin-like serine proteases"/>
    <property type="match status" value="1"/>
</dbReference>
<evidence type="ECO:0000313" key="3">
    <source>
        <dbReference type="EMBL" id="PRY55349.1"/>
    </source>
</evidence>
<name>A0A2T0UBQ8_9SPHI</name>
<dbReference type="Proteomes" id="UP000238034">
    <property type="component" value="Unassembled WGS sequence"/>
</dbReference>
<dbReference type="InterPro" id="IPR009003">
    <property type="entry name" value="Peptidase_S1_PA"/>
</dbReference>
<comment type="caution">
    <text evidence="3">The sequence shown here is derived from an EMBL/GenBank/DDBJ whole genome shotgun (WGS) entry which is preliminary data.</text>
</comment>
<evidence type="ECO:0000256" key="2">
    <source>
        <dbReference type="SAM" id="SignalP"/>
    </source>
</evidence>
<dbReference type="OrthoDB" id="930332at2"/>
<feature type="chain" id="PRO_5015543458" evidence="2">
    <location>
        <begin position="22"/>
        <end position="258"/>
    </location>
</feature>
<dbReference type="Gene3D" id="2.40.10.10">
    <property type="entry name" value="Trypsin-like serine proteases"/>
    <property type="match status" value="2"/>
</dbReference>
<dbReference type="InterPro" id="IPR050966">
    <property type="entry name" value="Glutamyl_endopeptidase"/>
</dbReference>
<accession>A0A2T0UBQ8</accession>
<sequence>MKKIKFVATLFLSLLVGSGIAQECNKEFSKDRRVRVNSNQLKGDLLKVVQLDIRRKVWLWNEKYNATAAFIHPRVLITAGHNLTDRFDPVSKIRITVGFTNNSSYLKQQDVLTEMNRNIYVLPSYRDNPTYEDDFGIIILPDSSLYKSARGHFVLTPYVPSRPPKALFLSGYPDPVTGIKLWTDKTSNFFYTPDLLRYDFFTVEGSSGSPVYTGMNQLVAIHTGGFEEQNVCNIGTPITAKMKSQISQWCRRHGIILQ</sequence>
<evidence type="ECO:0000313" key="4">
    <source>
        <dbReference type="Proteomes" id="UP000238034"/>
    </source>
</evidence>